<name>A0ABD3E7U7_9LAMI</name>
<comment type="caution">
    <text evidence="2">The sequence shown here is derived from an EMBL/GenBank/DDBJ whole genome shotgun (WGS) entry which is preliminary data.</text>
</comment>
<protein>
    <recommendedName>
        <fullName evidence="4">DUF1764-domain-containing protein</fullName>
    </recommendedName>
</protein>
<gene>
    <name evidence="2" type="ORF">CASFOL_006622</name>
</gene>
<dbReference type="EMBL" id="JAVIJP010000007">
    <property type="protein sequence ID" value="KAL3650219.1"/>
    <property type="molecule type" value="Genomic_DNA"/>
</dbReference>
<evidence type="ECO:0000256" key="1">
    <source>
        <dbReference type="SAM" id="MobiDB-lite"/>
    </source>
</evidence>
<dbReference type="InterPro" id="IPR013885">
    <property type="entry name" value="DUF1764_euk"/>
</dbReference>
<accession>A0ABD3E7U7</accession>
<evidence type="ECO:0000313" key="3">
    <source>
        <dbReference type="Proteomes" id="UP001632038"/>
    </source>
</evidence>
<reference evidence="3" key="1">
    <citation type="journal article" date="2024" name="IScience">
        <title>Strigolactones Initiate the Formation of Haustorium-like Structures in Castilleja.</title>
        <authorList>
            <person name="Buerger M."/>
            <person name="Peterson D."/>
            <person name="Chory J."/>
        </authorList>
    </citation>
    <scope>NUCLEOTIDE SEQUENCE [LARGE SCALE GENOMIC DNA]</scope>
</reference>
<organism evidence="2 3">
    <name type="scientific">Castilleja foliolosa</name>
    <dbReference type="NCBI Taxonomy" id="1961234"/>
    <lineage>
        <taxon>Eukaryota</taxon>
        <taxon>Viridiplantae</taxon>
        <taxon>Streptophyta</taxon>
        <taxon>Embryophyta</taxon>
        <taxon>Tracheophyta</taxon>
        <taxon>Spermatophyta</taxon>
        <taxon>Magnoliopsida</taxon>
        <taxon>eudicotyledons</taxon>
        <taxon>Gunneridae</taxon>
        <taxon>Pentapetalae</taxon>
        <taxon>asterids</taxon>
        <taxon>lamiids</taxon>
        <taxon>Lamiales</taxon>
        <taxon>Orobanchaceae</taxon>
        <taxon>Pedicularideae</taxon>
        <taxon>Castillejinae</taxon>
        <taxon>Castilleja</taxon>
    </lineage>
</organism>
<evidence type="ECO:0008006" key="4">
    <source>
        <dbReference type="Google" id="ProtNLM"/>
    </source>
</evidence>
<dbReference type="PANTHER" id="PTHR34066:SF1">
    <property type="entry name" value="DUF1764 FAMILY PROTEIN"/>
    <property type="match status" value="1"/>
</dbReference>
<keyword evidence="3" id="KW-1185">Reference proteome</keyword>
<dbReference type="PANTHER" id="PTHR34066">
    <property type="entry name" value="GROWTH FACTOR 2"/>
    <property type="match status" value="1"/>
</dbReference>
<dbReference type="Proteomes" id="UP001632038">
    <property type="component" value="Unassembled WGS sequence"/>
</dbReference>
<dbReference type="AlphaFoldDB" id="A0ABD3E7U7"/>
<sequence>MPNQISTKKQPKHAPEGPTTLKPKKMGSEIDDIFTGKKRKKLETDNKAHAKKPTKTLASNDVNPHDGLMRVVTSGKRKPSRENGPVKPTYTRSRKKTAEGLTIYTEDELGVGKANAGGTRLCPFDCDCCF</sequence>
<evidence type="ECO:0000313" key="2">
    <source>
        <dbReference type="EMBL" id="KAL3650219.1"/>
    </source>
</evidence>
<feature type="region of interest" description="Disordered" evidence="1">
    <location>
        <begin position="1"/>
        <end position="99"/>
    </location>
</feature>
<dbReference type="Pfam" id="PF08576">
    <property type="entry name" value="DUF1764"/>
    <property type="match status" value="1"/>
</dbReference>
<proteinExistence type="predicted"/>